<dbReference type="SUPFAM" id="SSF53300">
    <property type="entry name" value="vWA-like"/>
    <property type="match status" value="1"/>
</dbReference>
<dbReference type="OMA" id="ATHEWFG"/>
<evidence type="ECO:0000313" key="11">
    <source>
        <dbReference type="EnsemblMetazoa" id="G4688.4:cds"/>
    </source>
</evidence>
<evidence type="ECO:0000259" key="10">
    <source>
        <dbReference type="Pfam" id="PF25107"/>
    </source>
</evidence>
<feature type="domain" description="VWA7 N-terminal" evidence="10">
    <location>
        <begin position="79"/>
        <end position="286"/>
    </location>
</feature>
<protein>
    <recommendedName>
        <fullName evidence="13">von Willebrand factor A domain-containing protein 7</fullName>
    </recommendedName>
</protein>
<dbReference type="InterPro" id="IPR036465">
    <property type="entry name" value="vWFA_dom_sf"/>
</dbReference>
<evidence type="ECO:0008006" key="13">
    <source>
        <dbReference type="Google" id="ProtNLM"/>
    </source>
</evidence>
<keyword evidence="2" id="KW-0964">Secreted</keyword>
<feature type="domain" description="Hemicentin/VWA7 galactose-binding" evidence="8">
    <location>
        <begin position="534"/>
        <end position="625"/>
    </location>
</feature>
<feature type="region of interest" description="Disordered" evidence="5">
    <location>
        <begin position="457"/>
        <end position="480"/>
    </location>
</feature>
<keyword evidence="6" id="KW-0812">Transmembrane</keyword>
<comment type="subcellular location">
    <subcellularLocation>
        <location evidence="1">Secreted</location>
    </subcellularLocation>
</comment>
<evidence type="ECO:0000256" key="5">
    <source>
        <dbReference type="SAM" id="MobiDB-lite"/>
    </source>
</evidence>
<dbReference type="AlphaFoldDB" id="A0A8W8N557"/>
<organism evidence="11 12">
    <name type="scientific">Magallana gigas</name>
    <name type="common">Pacific oyster</name>
    <name type="synonym">Crassostrea gigas</name>
    <dbReference type="NCBI Taxonomy" id="29159"/>
    <lineage>
        <taxon>Eukaryota</taxon>
        <taxon>Metazoa</taxon>
        <taxon>Spiralia</taxon>
        <taxon>Lophotrochozoa</taxon>
        <taxon>Mollusca</taxon>
        <taxon>Bivalvia</taxon>
        <taxon>Autobranchia</taxon>
        <taxon>Pteriomorphia</taxon>
        <taxon>Ostreida</taxon>
        <taxon>Ostreoidea</taxon>
        <taxon>Ostreidae</taxon>
        <taxon>Magallana</taxon>
    </lineage>
</organism>
<evidence type="ECO:0000313" key="12">
    <source>
        <dbReference type="Proteomes" id="UP000005408"/>
    </source>
</evidence>
<dbReference type="EnsemblMetazoa" id="G4688.6">
    <property type="protein sequence ID" value="G4688.6:cds"/>
    <property type="gene ID" value="G4688"/>
</dbReference>
<dbReference type="PANTHER" id="PTHR14905">
    <property type="entry name" value="NG37"/>
    <property type="match status" value="1"/>
</dbReference>
<accession>A0A8W8N557</accession>
<feature type="transmembrane region" description="Helical" evidence="6">
    <location>
        <begin position="959"/>
        <end position="984"/>
    </location>
</feature>
<dbReference type="EnsemblMetazoa" id="G4688.4">
    <property type="protein sequence ID" value="G4688.4:cds"/>
    <property type="gene ID" value="G4688"/>
</dbReference>
<evidence type="ECO:0000256" key="1">
    <source>
        <dbReference type="ARBA" id="ARBA00004613"/>
    </source>
</evidence>
<keyword evidence="6" id="KW-1133">Transmembrane helix</keyword>
<dbReference type="OrthoDB" id="6161097at2759"/>
<sequence length="1004" mass="110654">MFPVWKRLLLFCCFYCKTANSFPPNNVRSEPKTQSHFSITLGGVYASTASFLDMFDLVNNTGQSFSQKVQEYFGTDQESYSNHIGIIRRIIGYENNIQRDYAGISFYHVNGEQIEIAHNYIRTLRQSIADLSSTATTEDDLEEIREKVGAALYTIQEFYSNTNWIELMGNKIYEDFGQDDVTLVDIANEQDNTCADCGFIEGITICDNNIRGDKLTSGYKSGQDVTKPIRTGFLGKCSHGSPDDDSRFSTATGGIYKGRSIVDEAPHFSLHGAASDAAMDATEYFLIGQGRGLLSLIGAEAFRDVFGLRTREDVVKTSLTFVIDVTGSMGDDIKAVIAATQNIVNEAKDSDFVPENYILVTFSDPESRTTGLMTTNPQTMITWLQNIAVNGGGDCAEYAMSGMLKGIEMSNEKSKIYLCTDADAKDEDKQGDVMAGLIAKQLTPVFLLTGQCSRRRRKRNSGGAEEFELQKSFQNEKSSRGQRVKRSSLLVFQKIAEETGGRVYETKVAELEAIVEKEIQDTFPSSNVFVTHLIFPTNSMPNENISVPVDNHIETLKIEITTVSAESEFSLLYPNGTDVMFASNIEQKNILGGKLTISILNPSTGAWILTRKTSKAWIVNVTAQSPMDFSTSILAPSSDGNSYFLVGNPIMGFNYSVVVDIQNANYNFTCDYALLFDETWNQVVEIPLTKMAVQGISSCIGPYVPFNKSSFVQISGTDELGNTYLRTRMFSILPTSVKLRVLPVLGDLRLNEGTNISFSLTNTGDSTAEFIITVSDGDTTIDVQTGFLQAGQIYEAVVMVTPDSLKSVVLRFSVSLKNYTGVVQSETRRFSVTDTRTADCTVLEYPRTCPVESLNTYNCSKYIWTGLVEVSSSTIRLSEIIVSSEEVVLEYMNLTLANFSLPISVRGSCCVQSVLISILDKDGHFSQCRFELSNQALAIIEITTPAVVEPKTEVLIVNWMMIGIAVASAVAGITLVAVLVVLIYKTKCNKNNSATSVSYTKEKL</sequence>
<feature type="domain" description="Hemicentin-1-like von Willebrand factor A" evidence="9">
    <location>
        <begin position="318"/>
        <end position="507"/>
    </location>
</feature>
<keyword evidence="4" id="KW-0325">Glycoprotein</keyword>
<dbReference type="InterPro" id="IPR056475">
    <property type="entry name" value="GBD_Hemicentin/VWA7"/>
</dbReference>
<dbReference type="Pfam" id="PF23560">
    <property type="entry name" value="GBD_Hemicentin"/>
    <property type="match status" value="1"/>
</dbReference>
<dbReference type="InterPro" id="IPR056861">
    <property type="entry name" value="HMCN1-like_VWA"/>
</dbReference>
<evidence type="ECO:0000259" key="8">
    <source>
        <dbReference type="Pfam" id="PF23560"/>
    </source>
</evidence>
<name>A0A8W8N557_MAGGI</name>
<proteinExistence type="predicted"/>
<evidence type="ECO:0000256" key="4">
    <source>
        <dbReference type="ARBA" id="ARBA00023180"/>
    </source>
</evidence>
<evidence type="ECO:0000259" key="9">
    <source>
        <dbReference type="Pfam" id="PF25106"/>
    </source>
</evidence>
<dbReference type="Gene3D" id="3.40.50.410">
    <property type="entry name" value="von Willebrand factor, type A domain"/>
    <property type="match status" value="1"/>
</dbReference>
<dbReference type="InterPro" id="IPR052577">
    <property type="entry name" value="VWA7"/>
</dbReference>
<keyword evidence="12" id="KW-1185">Reference proteome</keyword>
<dbReference type="Proteomes" id="UP000005408">
    <property type="component" value="Unassembled WGS sequence"/>
</dbReference>
<dbReference type="GO" id="GO:0005576">
    <property type="term" value="C:extracellular region"/>
    <property type="evidence" value="ECO:0007669"/>
    <property type="project" value="UniProtKB-SubCell"/>
</dbReference>
<evidence type="ECO:0000256" key="3">
    <source>
        <dbReference type="ARBA" id="ARBA00022729"/>
    </source>
</evidence>
<dbReference type="PANTHER" id="PTHR14905:SF21">
    <property type="entry name" value="VWFA DOMAIN-CONTAINING PROTEIN"/>
    <property type="match status" value="1"/>
</dbReference>
<dbReference type="EnsemblMetazoa" id="G4688.1">
    <property type="protein sequence ID" value="G4688.1:cds"/>
    <property type="gene ID" value="G4688"/>
</dbReference>
<dbReference type="Pfam" id="PF25107">
    <property type="entry name" value="VWA7_N"/>
    <property type="match status" value="1"/>
</dbReference>
<evidence type="ECO:0000256" key="7">
    <source>
        <dbReference type="SAM" id="SignalP"/>
    </source>
</evidence>
<feature type="signal peptide" evidence="7">
    <location>
        <begin position="1"/>
        <end position="21"/>
    </location>
</feature>
<keyword evidence="6" id="KW-0472">Membrane</keyword>
<feature type="chain" id="PRO_5042432019" description="von Willebrand factor A domain-containing protein 7" evidence="7">
    <location>
        <begin position="22"/>
        <end position="1004"/>
    </location>
</feature>
<evidence type="ECO:0000256" key="6">
    <source>
        <dbReference type="SAM" id="Phobius"/>
    </source>
</evidence>
<keyword evidence="3 7" id="KW-0732">Signal</keyword>
<reference evidence="11" key="1">
    <citation type="submission" date="2022-08" db="UniProtKB">
        <authorList>
            <consortium name="EnsemblMetazoa"/>
        </authorList>
    </citation>
    <scope>IDENTIFICATION</scope>
    <source>
        <strain evidence="11">05x7-T-G4-1.051#20</strain>
    </source>
</reference>
<dbReference type="Pfam" id="PF25106">
    <property type="entry name" value="VWA_4"/>
    <property type="match status" value="1"/>
</dbReference>
<evidence type="ECO:0000256" key="2">
    <source>
        <dbReference type="ARBA" id="ARBA00022525"/>
    </source>
</evidence>
<dbReference type="InterPro" id="IPR056862">
    <property type="entry name" value="VWA7_N"/>
</dbReference>